<organism evidence="2 3">
    <name type="scientific">Microdochium trichocladiopsis</name>
    <dbReference type="NCBI Taxonomy" id="1682393"/>
    <lineage>
        <taxon>Eukaryota</taxon>
        <taxon>Fungi</taxon>
        <taxon>Dikarya</taxon>
        <taxon>Ascomycota</taxon>
        <taxon>Pezizomycotina</taxon>
        <taxon>Sordariomycetes</taxon>
        <taxon>Xylariomycetidae</taxon>
        <taxon>Xylariales</taxon>
        <taxon>Microdochiaceae</taxon>
        <taxon>Microdochium</taxon>
    </lineage>
</organism>
<protein>
    <submittedName>
        <fullName evidence="2">Uncharacterized protein</fullName>
    </submittedName>
</protein>
<dbReference type="GeneID" id="70186492"/>
<dbReference type="AlphaFoldDB" id="A0A9P9BKN5"/>
<comment type="caution">
    <text evidence="2">The sequence shown here is derived from an EMBL/GenBank/DDBJ whole genome shotgun (WGS) entry which is preliminary data.</text>
</comment>
<keyword evidence="3" id="KW-1185">Reference proteome</keyword>
<evidence type="ECO:0000313" key="2">
    <source>
        <dbReference type="EMBL" id="KAH7027232.1"/>
    </source>
</evidence>
<dbReference type="EMBL" id="JAGTJQ010000007">
    <property type="protein sequence ID" value="KAH7027232.1"/>
    <property type="molecule type" value="Genomic_DNA"/>
</dbReference>
<dbReference type="Proteomes" id="UP000756346">
    <property type="component" value="Unassembled WGS sequence"/>
</dbReference>
<evidence type="ECO:0000313" key="3">
    <source>
        <dbReference type="Proteomes" id="UP000756346"/>
    </source>
</evidence>
<gene>
    <name evidence="2" type="ORF">B0I36DRAFT_350796</name>
</gene>
<accession>A0A9P9BKN5</accession>
<proteinExistence type="predicted"/>
<sequence length="208" mass="22882">MGILATERKKRLTWTEHPATVQSSHNSSKQQALIQDHPAISVLVWQTYHGQGYVKDPASRTRVEKIVQTTYEFDLSVAIIETLILFVSTEIRAHVLKGISSMEHTFSGWMRDLRPQGRSLVSNDSVGGFRPTGEDDSWCDPGAEKPLSDLPPSKRFVSTPASPEFPDAVPALVTLYQVLEASGILEVGTWCTQGSSPAPASQQATDKY</sequence>
<feature type="region of interest" description="Disordered" evidence="1">
    <location>
        <begin position="124"/>
        <end position="155"/>
    </location>
</feature>
<evidence type="ECO:0000256" key="1">
    <source>
        <dbReference type="SAM" id="MobiDB-lite"/>
    </source>
</evidence>
<dbReference type="RefSeq" id="XP_046010031.1">
    <property type="nucleotide sequence ID" value="XM_046156946.1"/>
</dbReference>
<name>A0A9P9BKN5_9PEZI</name>
<reference evidence="2" key="1">
    <citation type="journal article" date="2021" name="Nat. Commun.">
        <title>Genetic determinants of endophytism in the Arabidopsis root mycobiome.</title>
        <authorList>
            <person name="Mesny F."/>
            <person name="Miyauchi S."/>
            <person name="Thiergart T."/>
            <person name="Pickel B."/>
            <person name="Atanasova L."/>
            <person name="Karlsson M."/>
            <person name="Huettel B."/>
            <person name="Barry K.W."/>
            <person name="Haridas S."/>
            <person name="Chen C."/>
            <person name="Bauer D."/>
            <person name="Andreopoulos W."/>
            <person name="Pangilinan J."/>
            <person name="LaButti K."/>
            <person name="Riley R."/>
            <person name="Lipzen A."/>
            <person name="Clum A."/>
            <person name="Drula E."/>
            <person name="Henrissat B."/>
            <person name="Kohler A."/>
            <person name="Grigoriev I.V."/>
            <person name="Martin F.M."/>
            <person name="Hacquard S."/>
        </authorList>
    </citation>
    <scope>NUCLEOTIDE SEQUENCE</scope>
    <source>
        <strain evidence="2">MPI-CAGE-CH-0230</strain>
    </source>
</reference>